<dbReference type="InterPro" id="IPR000644">
    <property type="entry name" value="CBS_dom"/>
</dbReference>
<dbReference type="GO" id="GO:0008033">
    <property type="term" value="P:tRNA processing"/>
    <property type="evidence" value="ECO:0007669"/>
    <property type="project" value="UniProtKB-KW"/>
</dbReference>
<dbReference type="Gene3D" id="3.10.580.10">
    <property type="entry name" value="CBS-domain"/>
    <property type="match status" value="1"/>
</dbReference>
<dbReference type="CDD" id="cd05398">
    <property type="entry name" value="NT_ClassII-CCAase"/>
    <property type="match status" value="1"/>
</dbReference>
<keyword evidence="6 14" id="KW-0548">Nucleotidyltransferase</keyword>
<sequence length="859" mass="94693">MEIVVAHRQLDFDALASMVAAQKLNPESVPVVEGKPSAYVQDFLALAKDRLSLKTASEVVPEDVSRVILVDTHDLHRSGTLAERAAGRPGTVLEIYDHHPYSGPLPAGVHVETVGACTTLLVEKIVERGVLLSPFEATLLALGIYDDTGSLLFECTTVRDVRAVAFLLERGAQLAVVAEYLRRPLSGEQKALLQQVLDNGKTELFKGIPVYLSQAEIPDYVGGLALVAHRVGELEGPETWFLAVKMENRVYLVARSRGKGLPVQEIVQALGGSGHEKAASATIKGGNPADILQRVRSEIDKRVQQPFRIRDIMSYPVKTVAPETRLAEVEQVLLRYGHTGVPVVEQGALVGIISRRDVDKAIKHGLEHAPVKGFMATRVITVEADVPWQAAQELMVQYDVGRLPVVEDNRVIGIVSRSDVLRMLHGSAVPVEAVLARERSQAVRADILDLLARGSADTRELLRLAGETAAEEGLSVYAVGGFVRDLLLLTPTRDLDLVVEGNGPRFAGVLAAKLGSGELTLHTRFGTANILFPDGRHVDIASMRREYYEYPGALPEVEKSTLRDDLFRRDFTVNAMAIALNPECFGELVDYYGGMRDLLQGEIRLLHNLSFIEDPTRILRALRFAGRYGFKPAKETAGALRTALDSGVLENVSRERFTEELLLVYREAEYRAIGRALVEYGVLSRWFAREYPWNFSGEDGDGSPLQRWLHTLSCLSGQEAEEVLQRLRLPRPFAAYTRTYFRLRGELAQVPPNLPDLDRILNRVPLWLVKLLAREESGEGAAGGGKVLAEYAEALEKMKLSVNGRVLLAAGLREGKTIGAVLARIRSAWLAGEIKSPRDEETLMRRLLAQTERKGQNLV</sequence>
<dbReference type="InterPro" id="IPR003156">
    <property type="entry name" value="DHHA1_dom"/>
</dbReference>
<dbReference type="GO" id="GO:0046872">
    <property type="term" value="F:metal ion binding"/>
    <property type="evidence" value="ECO:0007669"/>
    <property type="project" value="UniProtKB-KW"/>
</dbReference>
<protein>
    <submittedName>
        <fullName evidence="14">Alanine-tRNA ligase</fullName>
        <ecNumber evidence="14">2.7.7.-</ecNumber>
    </submittedName>
    <submittedName>
        <fullName evidence="15">tRNA nucleotidyltransferase/poly(A) polymerase protein</fullName>
        <ecNumber evidence="15">2.7.7.72</ecNumber>
        <ecNumber evidence="14 15">6.1.1.7</ecNumber>
    </submittedName>
</protein>
<dbReference type="PROSITE" id="PS51371">
    <property type="entry name" value="CBS"/>
    <property type="match status" value="2"/>
</dbReference>
<dbReference type="EC" id="2.7.7.-" evidence="14"/>
<dbReference type="CDD" id="cd04595">
    <property type="entry name" value="CBS_pair_DHH_polyA_Pol_assoc"/>
    <property type="match status" value="1"/>
</dbReference>
<dbReference type="PANTHER" id="PTHR47788:SF1">
    <property type="entry name" value="A-ADDING TRNA NUCLEOTIDYLTRANSFERASE"/>
    <property type="match status" value="1"/>
</dbReference>
<evidence type="ECO:0000256" key="11">
    <source>
        <dbReference type="PROSITE-ProRule" id="PRU00703"/>
    </source>
</evidence>
<name>A0A8S0Y3H2_9FIRM</name>
<keyword evidence="7" id="KW-0479">Metal-binding</keyword>
<dbReference type="Proteomes" id="UP001071230">
    <property type="component" value="Unassembled WGS sequence"/>
</dbReference>
<evidence type="ECO:0000256" key="3">
    <source>
        <dbReference type="ARBA" id="ARBA00022555"/>
    </source>
</evidence>
<evidence type="ECO:0000256" key="2">
    <source>
        <dbReference type="ARBA" id="ARBA00007265"/>
    </source>
</evidence>
<evidence type="ECO:0000256" key="6">
    <source>
        <dbReference type="ARBA" id="ARBA00022695"/>
    </source>
</evidence>
<dbReference type="RefSeq" id="WP_240985499.1">
    <property type="nucleotide sequence ID" value="NZ_CDGJ01000078.1"/>
</dbReference>
<dbReference type="GO" id="GO:0000049">
    <property type="term" value="F:tRNA binding"/>
    <property type="evidence" value="ECO:0007669"/>
    <property type="project" value="UniProtKB-KW"/>
</dbReference>
<comment type="cofactor">
    <cofactor evidence="1">
        <name>Mg(2+)</name>
        <dbReference type="ChEBI" id="CHEBI:18420"/>
    </cofactor>
</comment>
<evidence type="ECO:0000313" key="14">
    <source>
        <dbReference type="EMBL" id="CAA7602065.1"/>
    </source>
</evidence>
<dbReference type="EMBL" id="LR746496">
    <property type="protein sequence ID" value="CAA7602065.1"/>
    <property type="molecule type" value="Genomic_DNA"/>
</dbReference>
<dbReference type="Gene3D" id="3.10.310.30">
    <property type="match status" value="1"/>
</dbReference>
<reference evidence="14" key="2">
    <citation type="submission" date="2020-01" db="EMBL/GenBank/DDBJ databases">
        <authorList>
            <person name="Hornung B."/>
        </authorList>
    </citation>
    <scope>NUCLEOTIDE SEQUENCE</scope>
    <source>
        <strain evidence="14">PacBioINE</strain>
    </source>
</reference>
<keyword evidence="10 12" id="KW-0694">RNA-binding</keyword>
<keyword evidence="3" id="KW-0820">tRNA-binding</keyword>
<dbReference type="GO" id="GO:0004813">
    <property type="term" value="F:alanine-tRNA ligase activity"/>
    <property type="evidence" value="ECO:0007669"/>
    <property type="project" value="UniProtKB-EC"/>
</dbReference>
<dbReference type="GO" id="GO:0004810">
    <property type="term" value="F:CCA tRNA nucleotidyltransferase activity"/>
    <property type="evidence" value="ECO:0007669"/>
    <property type="project" value="UniProtKB-EC"/>
</dbReference>
<reference evidence="15" key="1">
    <citation type="submission" date="2014-11" db="EMBL/GenBank/DDBJ databases">
        <authorList>
            <person name="Hornung B.V."/>
        </authorList>
    </citation>
    <scope>NUCLEOTIDE SEQUENCE</scope>
    <source>
        <strain evidence="15">INE</strain>
    </source>
</reference>
<dbReference type="GO" id="GO:0000166">
    <property type="term" value="F:nucleotide binding"/>
    <property type="evidence" value="ECO:0007669"/>
    <property type="project" value="UniProtKB-KW"/>
</dbReference>
<keyword evidence="4 12" id="KW-0808">Transferase</keyword>
<keyword evidence="9" id="KW-0460">Magnesium</keyword>
<evidence type="ECO:0000256" key="1">
    <source>
        <dbReference type="ARBA" id="ARBA00001946"/>
    </source>
</evidence>
<dbReference type="Gene3D" id="3.90.1640.10">
    <property type="entry name" value="inorganic pyrophosphatase (n-terminal core)"/>
    <property type="match status" value="1"/>
</dbReference>
<evidence type="ECO:0000256" key="10">
    <source>
        <dbReference type="ARBA" id="ARBA00022884"/>
    </source>
</evidence>
<evidence type="ECO:0000256" key="12">
    <source>
        <dbReference type="RuleBase" id="RU003953"/>
    </source>
</evidence>
<dbReference type="InterPro" id="IPR046342">
    <property type="entry name" value="CBS_dom_sf"/>
</dbReference>
<feature type="domain" description="CBS" evidence="13">
    <location>
        <begin position="375"/>
        <end position="431"/>
    </location>
</feature>
<dbReference type="Pfam" id="PF01743">
    <property type="entry name" value="PolyA_pol"/>
    <property type="match status" value="1"/>
</dbReference>
<feature type="domain" description="CBS" evidence="13">
    <location>
        <begin position="313"/>
        <end position="371"/>
    </location>
</feature>
<dbReference type="PANTHER" id="PTHR47788">
    <property type="entry name" value="POLYA POLYMERASE"/>
    <property type="match status" value="1"/>
</dbReference>
<dbReference type="SUPFAM" id="SSF64182">
    <property type="entry name" value="DHH phosphoesterases"/>
    <property type="match status" value="1"/>
</dbReference>
<evidence type="ECO:0000256" key="8">
    <source>
        <dbReference type="ARBA" id="ARBA00022741"/>
    </source>
</evidence>
<dbReference type="InterPro" id="IPR052390">
    <property type="entry name" value="tRNA_nt/polyA_polymerase"/>
</dbReference>
<evidence type="ECO:0000259" key="13">
    <source>
        <dbReference type="PROSITE" id="PS51371"/>
    </source>
</evidence>
<gene>
    <name evidence="15" type="ORF">DEACI_2567</name>
    <name evidence="14" type="ORF">DEACI_2737</name>
</gene>
<dbReference type="KEGG" id="aacx:DEACI_2737"/>
<dbReference type="Proteomes" id="UP000836597">
    <property type="component" value="Chromosome"/>
</dbReference>
<dbReference type="SUPFAM" id="SSF54631">
    <property type="entry name" value="CBS-domain pair"/>
    <property type="match status" value="1"/>
</dbReference>
<dbReference type="InterPro" id="IPR043519">
    <property type="entry name" value="NT_sf"/>
</dbReference>
<dbReference type="InterPro" id="IPR002646">
    <property type="entry name" value="PolA_pol_head_dom"/>
</dbReference>
<dbReference type="Pfam" id="PF00571">
    <property type="entry name" value="CBS"/>
    <property type="match status" value="2"/>
</dbReference>
<dbReference type="InterPro" id="IPR038763">
    <property type="entry name" value="DHH_sf"/>
</dbReference>
<dbReference type="Gene3D" id="1.10.3090.10">
    <property type="entry name" value="cca-adding enzyme, domain 2"/>
    <property type="match status" value="1"/>
</dbReference>
<dbReference type="SUPFAM" id="SSF81301">
    <property type="entry name" value="Nucleotidyltransferase"/>
    <property type="match status" value="1"/>
</dbReference>
<dbReference type="EC" id="6.1.1.7" evidence="14 15"/>
<keyword evidence="5" id="KW-0819">tRNA processing</keyword>
<evidence type="ECO:0000256" key="9">
    <source>
        <dbReference type="ARBA" id="ARBA00022842"/>
    </source>
</evidence>
<evidence type="ECO:0000256" key="4">
    <source>
        <dbReference type="ARBA" id="ARBA00022679"/>
    </source>
</evidence>
<dbReference type="AlphaFoldDB" id="A0A8S0Y3H2"/>
<evidence type="ECO:0000313" key="16">
    <source>
        <dbReference type="Proteomes" id="UP001071230"/>
    </source>
</evidence>
<keyword evidence="8" id="KW-0547">Nucleotide-binding</keyword>
<comment type="similarity">
    <text evidence="2 12">Belongs to the tRNA nucleotidyltransferase/poly(A) polymerase family.</text>
</comment>
<keyword evidence="14" id="KW-0436">Ligase</keyword>
<dbReference type="EC" id="2.7.7.72" evidence="15"/>
<dbReference type="Gene3D" id="3.30.460.10">
    <property type="entry name" value="Beta Polymerase, domain 2"/>
    <property type="match status" value="1"/>
</dbReference>
<evidence type="ECO:0000256" key="5">
    <source>
        <dbReference type="ARBA" id="ARBA00022694"/>
    </source>
</evidence>
<proteinExistence type="inferred from homology"/>
<dbReference type="SMART" id="SM00116">
    <property type="entry name" value="CBS"/>
    <property type="match status" value="2"/>
</dbReference>
<organism evidence="14">
    <name type="scientific">Acididesulfobacillus acetoxydans</name>
    <dbReference type="NCBI Taxonomy" id="1561005"/>
    <lineage>
        <taxon>Bacteria</taxon>
        <taxon>Bacillati</taxon>
        <taxon>Bacillota</taxon>
        <taxon>Clostridia</taxon>
        <taxon>Eubacteriales</taxon>
        <taxon>Peptococcaceae</taxon>
        <taxon>Acididesulfobacillus</taxon>
    </lineage>
</organism>
<accession>A0A8S0Y3H2</accession>
<dbReference type="Pfam" id="PF02272">
    <property type="entry name" value="DHHA1"/>
    <property type="match status" value="1"/>
</dbReference>
<evidence type="ECO:0000313" key="15">
    <source>
        <dbReference type="EMBL" id="CEJ08092.1"/>
    </source>
</evidence>
<evidence type="ECO:0000256" key="7">
    <source>
        <dbReference type="ARBA" id="ARBA00022723"/>
    </source>
</evidence>
<dbReference type="SUPFAM" id="SSF81891">
    <property type="entry name" value="Poly A polymerase C-terminal region-like"/>
    <property type="match status" value="1"/>
</dbReference>
<keyword evidence="16" id="KW-1185">Reference proteome</keyword>
<dbReference type="EMBL" id="CDGJ01000078">
    <property type="protein sequence ID" value="CEJ08092.1"/>
    <property type="molecule type" value="Genomic_DNA"/>
</dbReference>
<keyword evidence="11" id="KW-0129">CBS domain</keyword>